<protein>
    <recommendedName>
        <fullName evidence="3">Baseplate protein J-like domain-containing protein</fullName>
    </recommendedName>
</protein>
<keyword evidence="2" id="KW-1185">Reference proteome</keyword>
<reference evidence="1" key="1">
    <citation type="submission" date="2021-01" db="EMBL/GenBank/DDBJ databases">
        <authorList>
            <person name="Zhong Y.L."/>
        </authorList>
    </citation>
    <scope>NUCLEOTIDE SEQUENCE</scope>
    <source>
        <strain evidence="1">KCTC 23302</strain>
    </source>
</reference>
<dbReference type="RefSeq" id="WP_201919216.1">
    <property type="nucleotide sequence ID" value="NZ_BAABAX010000005.1"/>
</dbReference>
<accession>A0A936ZXN8</accession>
<gene>
    <name evidence="1" type="ORF">JJQ60_09970</name>
</gene>
<dbReference type="EMBL" id="JAERQJ010000003">
    <property type="protein sequence ID" value="MBL0683843.1"/>
    <property type="molecule type" value="Genomic_DNA"/>
</dbReference>
<name>A0A936ZXN8_9FLAO</name>
<evidence type="ECO:0000313" key="1">
    <source>
        <dbReference type="EMBL" id="MBL0683843.1"/>
    </source>
</evidence>
<evidence type="ECO:0000313" key="2">
    <source>
        <dbReference type="Proteomes" id="UP000651057"/>
    </source>
</evidence>
<evidence type="ECO:0008006" key="3">
    <source>
        <dbReference type="Google" id="ProtNLM"/>
    </source>
</evidence>
<comment type="caution">
    <text evidence="1">The sequence shown here is derived from an EMBL/GenBank/DDBJ whole genome shotgun (WGS) entry which is preliminary data.</text>
</comment>
<sequence>MKNPSNIAHPLKNRTGTSQRNRVLQALGTDSALIDGKTMADRLFLISEYAKHVNFYQYVKTEINGESQELDNWSVFFNDSLPFKLAILSKTSIDELEAQFLFLYEELKANPSKQSLESLFNFIENKIISPTTQLFNTVESEQNSFTDSLLAIIKTSFSDALKSFICLYNSSVNFLCITKKNFSGFINSPWQLKVEEIYALDLCLKQVQKGKKEAFLKAGEVLNTIFRQVLSGLQEIVSVVPDYIAESLMPLKESLQKKHQPHIALLFTFLEVFKHFQGNINELNKKHLDFFYEQVLKLVPKDAIPDKAHIVFELANHKKQYALSKDLLLKDGKDGNNQDIQFGLDHEIIIDKAQVKDLKTLSLYPTKLNGVRRIEGVYIAPKANAADGVDKEFKEDQPTNWPTLGSKYSKYIKEGNEEVEEYPRARLGFILSSPVLLLEEGKRIVEIRLNCNLANNGFTAAQIKSNLDQIALQKVFSFSKEAVNQCPEISDETRKYLLDILGDKDKYYIEGSLKDFLTQKDPISCEPFLDDNQKSYLCNCEVFVEETSPDVSQLFVISFSGEEEWVIPKQDNIESVQINLPAFTELNTEGDIQFMFRITLDDDDPKVVFFNEEKLKEKIKLDIPFPLVKIELNSKVKKKFNVFTCDEIVGGPVILDENDRIGCCLKKDENPQEEKEISPYNFLKGLVLTDAKIDIEVCGVKNIIVQNDENLQDVSKPMFPFGPRPKVDASFFIGSKEVFCKDWESFRVGVEWKDRPQDFADYYEAYNLEDGVNIDSDDVFKMEASVLDDALWKKDNVLKNIFTTKESFLSCPPIDPLFNFNGYTWDRSDFPLNTYQEKSMPIDPLSPLTVNSRKAFFRMRLKGEDFQHDQYAFVLAKQVMALANIISPEAAARVRDDLRLLGLLGDQALVLLGTILGNVDLVNSSIIALDNTEIPNLLNLANSIQQDLNDVNNDYNDAASPGKVLTALGNINLMLVELDPLLNASSIIDQVDLIRTRLNLIKGFIEDNPGLPFFPNSIPDSVINDNPLLPNYGLLIILVDIKRRIERVTQLLDVQEEAKLPNEPYTPQIKSIFVDYKAKAEIEDMDIVHLYPFEDTSKQENIVNEPTLFPYFDDEGTLFIGIEKITIGGSLSMLFQLAEATADSELDRATINWYYLSNNEWKPLEFDFKVISDTTDGFTVSGITTIIVPEDISNEGNTVMPDPLYWIKATAPKDVKAVAETIGIHTQAARSSARITELNDKNRLEEALEEGSIAKLVEADFNVKKVEQLYPSFGGRTPEANGHFYTRVSEHLKHKGRALMLADYEKIVLEGFHEIYKAKCITHTMGLSAIDYKRDLEIAPGYVVVTVIPDLTKLKSGNLQEPKVPVSLLEKIGDHIRKRTSPFARLKVMNPRFEYVDVSITIRLNRGKSPDFYKKKLKEDISLFLAPWSLGDSEKLAFGQVVLFSDIVGFVEQLEYVDFIVSLNLKGECDQTGSIIKPLTARSVLTAGEICVKDDKEECPKNGTIQRPEINQLYQSM</sequence>
<organism evidence="1 2">
    <name type="scientific">Aquimarina mytili</name>
    <dbReference type="NCBI Taxonomy" id="874423"/>
    <lineage>
        <taxon>Bacteria</taxon>
        <taxon>Pseudomonadati</taxon>
        <taxon>Bacteroidota</taxon>
        <taxon>Flavobacteriia</taxon>
        <taxon>Flavobacteriales</taxon>
        <taxon>Flavobacteriaceae</taxon>
        <taxon>Aquimarina</taxon>
    </lineage>
</organism>
<dbReference type="Proteomes" id="UP000651057">
    <property type="component" value="Unassembled WGS sequence"/>
</dbReference>
<proteinExistence type="predicted"/>